<dbReference type="PROSITE" id="PS00452">
    <property type="entry name" value="GUANYLATE_CYCLASE_1"/>
    <property type="match status" value="1"/>
</dbReference>
<evidence type="ECO:0000256" key="12">
    <source>
        <dbReference type="ARBA" id="ARBA00023136"/>
    </source>
</evidence>
<evidence type="ECO:0000256" key="2">
    <source>
        <dbReference type="ARBA" id="ARBA00001946"/>
    </source>
</evidence>
<comment type="subcellular location">
    <subcellularLocation>
        <location evidence="3">Membrane</location>
        <topology evidence="3">Multi-pass membrane protein</topology>
    </subcellularLocation>
</comment>
<dbReference type="PANTHER" id="PTHR45627">
    <property type="entry name" value="ADENYLATE CYCLASE TYPE 1"/>
    <property type="match status" value="1"/>
</dbReference>
<keyword evidence="5 15" id="KW-0812">Transmembrane</keyword>
<feature type="transmembrane region" description="Helical" evidence="15">
    <location>
        <begin position="30"/>
        <end position="50"/>
    </location>
</feature>
<dbReference type="InterPro" id="IPR001054">
    <property type="entry name" value="A/G_cyclase"/>
</dbReference>
<evidence type="ECO:0000256" key="10">
    <source>
        <dbReference type="ARBA" id="ARBA00022989"/>
    </source>
</evidence>
<dbReference type="PANTHER" id="PTHR45627:SF12">
    <property type="entry name" value="ADENYLATE CYCLASE TYPE 2"/>
    <property type="match status" value="1"/>
</dbReference>
<dbReference type="Gene3D" id="3.30.70.1230">
    <property type="entry name" value="Nucleotide cyclase"/>
    <property type="match status" value="1"/>
</dbReference>
<dbReference type="GO" id="GO:0035556">
    <property type="term" value="P:intracellular signal transduction"/>
    <property type="evidence" value="ECO:0007669"/>
    <property type="project" value="InterPro"/>
</dbReference>
<dbReference type="GO" id="GO:0005524">
    <property type="term" value="F:ATP binding"/>
    <property type="evidence" value="ECO:0007669"/>
    <property type="project" value="UniProtKB-KW"/>
</dbReference>
<keyword evidence="7" id="KW-0547">Nucleotide-binding</keyword>
<evidence type="ECO:0000256" key="3">
    <source>
        <dbReference type="ARBA" id="ARBA00004141"/>
    </source>
</evidence>
<sequence length="414" mass="47024">MITALFKTWIWAGIQRSACKNISPVRLTNLISLVLFCVMLLHFPLHLFYWQQGGDVQTLILLFHAILCPLVPVCSSIGYTRLARRILIGGYASFICLTSLHLGYLSASHWFLILGFLTVPFLFYREETALLLLASGSYTLGFFLLESFQLAPLLDITLNYQQTVKQLTNLTFPLICMLCTYHVFLDHAKSWTHIANEQRRSENLLLNVLPDPIAERLKDSNKPVAEHFASATVLFADIEGFSDIVNSRAPEAVVNYLNDLYSEFDQLLKQFNMEKIKTNGDEYMAVSGVPIHRADHAQQACACALQMQLTFARVNVRHHIDKGLRIGLNSGQLIAGVIGKHKFSYDLWGDSVNLASRMESQGQSHRVQVSEHTYRLSKHNFIFEPRGKLHVRGMETCQTYWLIGPRNTSDQSRD</sequence>
<evidence type="ECO:0000256" key="15">
    <source>
        <dbReference type="SAM" id="Phobius"/>
    </source>
</evidence>
<protein>
    <recommendedName>
        <fullName evidence="4">adenylate cyclase</fullName>
        <ecNumber evidence="4">4.6.1.1</ecNumber>
    </recommendedName>
</protein>
<feature type="transmembrane region" description="Helical" evidence="15">
    <location>
        <begin position="56"/>
        <end position="79"/>
    </location>
</feature>
<keyword evidence="9" id="KW-0460">Magnesium</keyword>
<dbReference type="AlphaFoldDB" id="A0A917Z1M5"/>
<dbReference type="SMART" id="SM00044">
    <property type="entry name" value="CYCc"/>
    <property type="match status" value="1"/>
</dbReference>
<comment type="cofactor">
    <cofactor evidence="2">
        <name>Mg(2+)</name>
        <dbReference type="ChEBI" id="CHEBI:18420"/>
    </cofactor>
</comment>
<dbReference type="SUPFAM" id="SSF55073">
    <property type="entry name" value="Nucleotide cyclase"/>
    <property type="match status" value="1"/>
</dbReference>
<dbReference type="GO" id="GO:0006171">
    <property type="term" value="P:cAMP biosynthetic process"/>
    <property type="evidence" value="ECO:0007669"/>
    <property type="project" value="UniProtKB-KW"/>
</dbReference>
<evidence type="ECO:0000313" key="17">
    <source>
        <dbReference type="EMBL" id="GGO70474.1"/>
    </source>
</evidence>
<evidence type="ECO:0000256" key="11">
    <source>
        <dbReference type="ARBA" id="ARBA00022998"/>
    </source>
</evidence>
<evidence type="ECO:0000256" key="7">
    <source>
        <dbReference type="ARBA" id="ARBA00022741"/>
    </source>
</evidence>
<feature type="transmembrane region" description="Helical" evidence="15">
    <location>
        <begin position="108"/>
        <end position="124"/>
    </location>
</feature>
<evidence type="ECO:0000256" key="8">
    <source>
        <dbReference type="ARBA" id="ARBA00022840"/>
    </source>
</evidence>
<feature type="transmembrane region" description="Helical" evidence="15">
    <location>
        <begin position="131"/>
        <end position="154"/>
    </location>
</feature>
<keyword evidence="18" id="KW-1185">Reference proteome</keyword>
<comment type="catalytic activity">
    <reaction evidence="1">
        <text>ATP = 3',5'-cyclic AMP + diphosphate</text>
        <dbReference type="Rhea" id="RHEA:15389"/>
        <dbReference type="ChEBI" id="CHEBI:30616"/>
        <dbReference type="ChEBI" id="CHEBI:33019"/>
        <dbReference type="ChEBI" id="CHEBI:58165"/>
        <dbReference type="EC" id="4.6.1.1"/>
    </reaction>
</comment>
<accession>A0A917Z1M5</accession>
<dbReference type="InterPro" id="IPR029787">
    <property type="entry name" value="Nucleotide_cyclase"/>
</dbReference>
<dbReference type="Pfam" id="PF00211">
    <property type="entry name" value="Guanylate_cyc"/>
    <property type="match status" value="1"/>
</dbReference>
<evidence type="ECO:0000313" key="18">
    <source>
        <dbReference type="Proteomes" id="UP000606935"/>
    </source>
</evidence>
<organism evidence="17 18">
    <name type="scientific">Bowmanella pacifica</name>
    <dbReference type="NCBI Taxonomy" id="502051"/>
    <lineage>
        <taxon>Bacteria</taxon>
        <taxon>Pseudomonadati</taxon>
        <taxon>Pseudomonadota</taxon>
        <taxon>Gammaproteobacteria</taxon>
        <taxon>Alteromonadales</taxon>
        <taxon>Alteromonadaceae</taxon>
        <taxon>Bowmanella</taxon>
    </lineage>
</organism>
<evidence type="ECO:0000256" key="4">
    <source>
        <dbReference type="ARBA" id="ARBA00012201"/>
    </source>
</evidence>
<feature type="domain" description="Guanylate cyclase" evidence="16">
    <location>
        <begin position="232"/>
        <end position="359"/>
    </location>
</feature>
<reference evidence="17" key="2">
    <citation type="submission" date="2020-09" db="EMBL/GenBank/DDBJ databases">
        <authorList>
            <person name="Sun Q."/>
            <person name="Zhou Y."/>
        </authorList>
    </citation>
    <scope>NUCLEOTIDE SEQUENCE</scope>
    <source>
        <strain evidence="17">CGMCC 1.7086</strain>
    </source>
</reference>
<evidence type="ECO:0000256" key="6">
    <source>
        <dbReference type="ARBA" id="ARBA00022723"/>
    </source>
</evidence>
<dbReference type="GO" id="GO:0046872">
    <property type="term" value="F:metal ion binding"/>
    <property type="evidence" value="ECO:0007669"/>
    <property type="project" value="UniProtKB-KW"/>
</dbReference>
<name>A0A917Z1M5_9ALTE</name>
<feature type="transmembrane region" description="Helical" evidence="15">
    <location>
        <begin position="86"/>
        <end position="102"/>
    </location>
</feature>
<dbReference type="EC" id="4.6.1.1" evidence="4"/>
<dbReference type="PROSITE" id="PS50125">
    <property type="entry name" value="GUANYLATE_CYCLASE_2"/>
    <property type="match status" value="1"/>
</dbReference>
<evidence type="ECO:0000256" key="14">
    <source>
        <dbReference type="RuleBase" id="RU000405"/>
    </source>
</evidence>
<proteinExistence type="inferred from homology"/>
<evidence type="ECO:0000256" key="1">
    <source>
        <dbReference type="ARBA" id="ARBA00001593"/>
    </source>
</evidence>
<comment type="caution">
    <text evidence="17">The sequence shown here is derived from an EMBL/GenBank/DDBJ whole genome shotgun (WGS) entry which is preliminary data.</text>
</comment>
<comment type="similarity">
    <text evidence="14">Belongs to the adenylyl cyclase class-4/guanylyl cyclase family.</text>
</comment>
<dbReference type="EMBL" id="BMLS01000003">
    <property type="protein sequence ID" value="GGO70474.1"/>
    <property type="molecule type" value="Genomic_DNA"/>
</dbReference>
<keyword evidence="11" id="KW-0115">cAMP biosynthesis</keyword>
<evidence type="ECO:0000256" key="13">
    <source>
        <dbReference type="ARBA" id="ARBA00023239"/>
    </source>
</evidence>
<keyword evidence="12 15" id="KW-0472">Membrane</keyword>
<reference evidence="17" key="1">
    <citation type="journal article" date="2014" name="Int. J. Syst. Evol. Microbiol.">
        <title>Complete genome sequence of Corynebacterium casei LMG S-19264T (=DSM 44701T), isolated from a smear-ripened cheese.</title>
        <authorList>
            <consortium name="US DOE Joint Genome Institute (JGI-PGF)"/>
            <person name="Walter F."/>
            <person name="Albersmeier A."/>
            <person name="Kalinowski J."/>
            <person name="Ruckert C."/>
        </authorList>
    </citation>
    <scope>NUCLEOTIDE SEQUENCE</scope>
    <source>
        <strain evidence="17">CGMCC 1.7086</strain>
    </source>
</reference>
<dbReference type="CDD" id="cd07302">
    <property type="entry name" value="CHD"/>
    <property type="match status" value="1"/>
</dbReference>
<dbReference type="GO" id="GO:0004016">
    <property type="term" value="F:adenylate cyclase activity"/>
    <property type="evidence" value="ECO:0007669"/>
    <property type="project" value="UniProtKB-EC"/>
</dbReference>
<keyword evidence="10 15" id="KW-1133">Transmembrane helix</keyword>
<keyword evidence="6" id="KW-0479">Metal-binding</keyword>
<dbReference type="GO" id="GO:0007189">
    <property type="term" value="P:adenylate cyclase-activating G protein-coupled receptor signaling pathway"/>
    <property type="evidence" value="ECO:0007669"/>
    <property type="project" value="TreeGrafter"/>
</dbReference>
<evidence type="ECO:0000256" key="5">
    <source>
        <dbReference type="ARBA" id="ARBA00022692"/>
    </source>
</evidence>
<gene>
    <name evidence="17" type="primary">cya</name>
    <name evidence="17" type="ORF">GCM10010982_24080</name>
</gene>
<keyword evidence="8" id="KW-0067">ATP-binding</keyword>
<feature type="transmembrane region" description="Helical" evidence="15">
    <location>
        <begin position="166"/>
        <end position="184"/>
    </location>
</feature>
<evidence type="ECO:0000259" key="16">
    <source>
        <dbReference type="PROSITE" id="PS50125"/>
    </source>
</evidence>
<keyword evidence="13 14" id="KW-0456">Lyase</keyword>
<dbReference type="RefSeq" id="WP_188695231.1">
    <property type="nucleotide sequence ID" value="NZ_BMLS01000003.1"/>
</dbReference>
<dbReference type="InterPro" id="IPR018297">
    <property type="entry name" value="A/G_cyclase_CS"/>
</dbReference>
<dbReference type="GO" id="GO:0005886">
    <property type="term" value="C:plasma membrane"/>
    <property type="evidence" value="ECO:0007669"/>
    <property type="project" value="TreeGrafter"/>
</dbReference>
<evidence type="ECO:0000256" key="9">
    <source>
        <dbReference type="ARBA" id="ARBA00022842"/>
    </source>
</evidence>
<dbReference type="Proteomes" id="UP000606935">
    <property type="component" value="Unassembled WGS sequence"/>
</dbReference>